<reference evidence="1 2" key="1">
    <citation type="submission" date="2020-04" db="EMBL/GenBank/DDBJ databases">
        <authorList>
            <consortium name="Desulfovibrio sp. FSS-1 genome sequencing consortium"/>
            <person name="Shimoshige H."/>
            <person name="Kobayashi H."/>
            <person name="Maekawa T."/>
        </authorList>
    </citation>
    <scope>NUCLEOTIDE SEQUENCE [LARGE SCALE GENOMIC DNA]</scope>
    <source>
        <strain evidence="1 2">SIID29052-01</strain>
    </source>
</reference>
<gene>
    <name evidence="1" type="ORF">NNJEOMEG_00049</name>
</gene>
<reference evidence="1 2" key="2">
    <citation type="submission" date="2020-05" db="EMBL/GenBank/DDBJ databases">
        <title>Draft genome sequence of Desulfovibrio sp. strainFSS-1.</title>
        <authorList>
            <person name="Shimoshige H."/>
            <person name="Kobayashi H."/>
            <person name="Maekawa T."/>
        </authorList>
    </citation>
    <scope>NUCLEOTIDE SEQUENCE [LARGE SCALE GENOMIC DNA]</scope>
    <source>
        <strain evidence="1 2">SIID29052-01</strain>
    </source>
</reference>
<organism evidence="1 2">
    <name type="scientific">Fundidesulfovibrio magnetotacticus</name>
    <dbReference type="NCBI Taxonomy" id="2730080"/>
    <lineage>
        <taxon>Bacteria</taxon>
        <taxon>Pseudomonadati</taxon>
        <taxon>Thermodesulfobacteriota</taxon>
        <taxon>Desulfovibrionia</taxon>
        <taxon>Desulfovibrionales</taxon>
        <taxon>Desulfovibrionaceae</taxon>
        <taxon>Fundidesulfovibrio</taxon>
    </lineage>
</organism>
<protein>
    <submittedName>
        <fullName evidence="1">Uncharacterized protein</fullName>
    </submittedName>
</protein>
<dbReference type="RefSeq" id="WP_173080170.1">
    <property type="nucleotide sequence ID" value="NZ_BLTE01000001.1"/>
</dbReference>
<evidence type="ECO:0000313" key="2">
    <source>
        <dbReference type="Proteomes" id="UP000494245"/>
    </source>
</evidence>
<keyword evidence="2" id="KW-1185">Reference proteome</keyword>
<evidence type="ECO:0000313" key="1">
    <source>
        <dbReference type="EMBL" id="GFK92227.1"/>
    </source>
</evidence>
<dbReference type="Proteomes" id="UP000494245">
    <property type="component" value="Unassembled WGS sequence"/>
</dbReference>
<accession>A0A6V8LRK7</accession>
<proteinExistence type="predicted"/>
<dbReference type="AlphaFoldDB" id="A0A6V8LRK7"/>
<comment type="caution">
    <text evidence="1">The sequence shown here is derived from an EMBL/GenBank/DDBJ whole genome shotgun (WGS) entry which is preliminary data.</text>
</comment>
<name>A0A6V8LRK7_9BACT</name>
<sequence>MSKLNAIRLEALYGFMDGRTCNLLDDQFFRAVRDNLGISRAETDKIIDELAEAGRVELSVSCDQFVTYKTNEGATCAR</sequence>
<dbReference type="EMBL" id="BLTE01000001">
    <property type="protein sequence ID" value="GFK92227.1"/>
    <property type="molecule type" value="Genomic_DNA"/>
</dbReference>